<dbReference type="Proteomes" id="UP000607645">
    <property type="component" value="Unassembled WGS sequence"/>
</dbReference>
<dbReference type="EMBL" id="JACOPQ010000001">
    <property type="protein sequence ID" value="MBC5735678.1"/>
    <property type="molecule type" value="Genomic_DNA"/>
</dbReference>
<keyword evidence="1" id="KW-0378">Hydrolase</keyword>
<dbReference type="Pfam" id="PF14196">
    <property type="entry name" value="ATC_hydrolase"/>
    <property type="match status" value="1"/>
</dbReference>
<protein>
    <submittedName>
        <fullName evidence="1">L-2-amino-thiazoline-4-carboxylic acid hydrolase</fullName>
    </submittedName>
</protein>
<dbReference type="RefSeq" id="WP_155144989.1">
    <property type="nucleotide sequence ID" value="NZ_JACOPQ010000001.1"/>
</dbReference>
<gene>
    <name evidence="1" type="ORF">H8S62_01465</name>
</gene>
<dbReference type="InterPro" id="IPR026002">
    <property type="entry name" value="ATC_hydrolase-like"/>
</dbReference>
<evidence type="ECO:0000313" key="2">
    <source>
        <dbReference type="Proteomes" id="UP000607645"/>
    </source>
</evidence>
<comment type="caution">
    <text evidence="1">The sequence shown here is derived from an EMBL/GenBank/DDBJ whole genome shotgun (WGS) entry which is preliminary data.</text>
</comment>
<dbReference type="GO" id="GO:0016787">
    <property type="term" value="F:hydrolase activity"/>
    <property type="evidence" value="ECO:0007669"/>
    <property type="project" value="UniProtKB-KW"/>
</dbReference>
<keyword evidence="2" id="KW-1185">Reference proteome</keyword>
<proteinExistence type="predicted"/>
<name>A0A8J6MFS2_9FIRM</name>
<accession>A0A8J6MFS2</accession>
<dbReference type="AlphaFoldDB" id="A0A8J6MFS2"/>
<reference evidence="1" key="1">
    <citation type="submission" date="2020-08" db="EMBL/GenBank/DDBJ databases">
        <title>Genome public.</title>
        <authorList>
            <person name="Liu C."/>
            <person name="Sun Q."/>
        </authorList>
    </citation>
    <scope>NUCLEOTIDE SEQUENCE</scope>
    <source>
        <strain evidence="1">NSJ-52</strain>
    </source>
</reference>
<evidence type="ECO:0000313" key="1">
    <source>
        <dbReference type="EMBL" id="MBC5735678.1"/>
    </source>
</evidence>
<sequence>MEPIKPKQYLDDEHVTDFRSATEHRATWMYLLVDEARKRGLDPEFARDAIYRCGCFHRSQKPETDSLKDYCESVFHQIGRKVFEQEVDITEDQATVVFHYCPLVAAWQKQTDDPEYIKLLCDMAMDGDRGMFSDPSLEFHLDQTIAGGCDSCIVRVTPKR</sequence>
<organism evidence="1 2">
    <name type="scientific">Lawsonibacter faecis</name>
    <dbReference type="NCBI Taxonomy" id="2763052"/>
    <lineage>
        <taxon>Bacteria</taxon>
        <taxon>Bacillati</taxon>
        <taxon>Bacillota</taxon>
        <taxon>Clostridia</taxon>
        <taxon>Eubacteriales</taxon>
        <taxon>Oscillospiraceae</taxon>
        <taxon>Lawsonibacter</taxon>
    </lineage>
</organism>